<evidence type="ECO:0000256" key="1">
    <source>
        <dbReference type="SAM" id="Phobius"/>
    </source>
</evidence>
<feature type="transmembrane region" description="Helical" evidence="1">
    <location>
        <begin position="27"/>
        <end position="46"/>
    </location>
</feature>
<feature type="transmembrane region" description="Helical" evidence="1">
    <location>
        <begin position="52"/>
        <end position="75"/>
    </location>
</feature>
<accession>A0A1E3KX24</accession>
<organism evidence="2 3">
    <name type="scientific">Paenibacillus nuruki</name>
    <dbReference type="NCBI Taxonomy" id="1886670"/>
    <lineage>
        <taxon>Bacteria</taxon>
        <taxon>Bacillati</taxon>
        <taxon>Bacillota</taxon>
        <taxon>Bacilli</taxon>
        <taxon>Bacillales</taxon>
        <taxon>Paenibacillaceae</taxon>
        <taxon>Paenibacillus</taxon>
    </lineage>
</organism>
<comment type="caution">
    <text evidence="2">The sequence shown here is derived from an EMBL/GenBank/DDBJ whole genome shotgun (WGS) entry which is preliminary data.</text>
</comment>
<proteinExistence type="predicted"/>
<protein>
    <recommendedName>
        <fullName evidence="4">PrgI family protein</fullName>
    </recommendedName>
</protein>
<gene>
    <name evidence="2" type="ORF">PTI45_04635</name>
</gene>
<evidence type="ECO:0008006" key="4">
    <source>
        <dbReference type="Google" id="ProtNLM"/>
    </source>
</evidence>
<dbReference type="Pfam" id="PF12666">
    <property type="entry name" value="PrgI"/>
    <property type="match status" value="1"/>
</dbReference>
<dbReference type="AlphaFoldDB" id="A0A1E3KX24"/>
<evidence type="ECO:0000313" key="2">
    <source>
        <dbReference type="EMBL" id="ODP26026.1"/>
    </source>
</evidence>
<dbReference type="RefSeq" id="WP_069329933.1">
    <property type="nucleotide sequence ID" value="NZ_MDER01000101.1"/>
</dbReference>
<evidence type="ECO:0000313" key="3">
    <source>
        <dbReference type="Proteomes" id="UP000094578"/>
    </source>
</evidence>
<dbReference type="Proteomes" id="UP000094578">
    <property type="component" value="Unassembled WGS sequence"/>
</dbReference>
<sequence length="104" mass="12135">MNNEIIVPIDITQEEKSILAILSIRQFFILFPVAIFCGVFFIYGRLPFLEGLSLVIGKFVFFLVIGGITAFLTFFKIEKHEQYASEFIITLFKFRRSQKTYTHL</sequence>
<dbReference type="EMBL" id="MDER01000101">
    <property type="protein sequence ID" value="ODP26026.1"/>
    <property type="molecule type" value="Genomic_DNA"/>
</dbReference>
<reference evidence="2 3" key="1">
    <citation type="submission" date="2016-08" db="EMBL/GenBank/DDBJ databases">
        <title>Genome sequencing of Paenibacillus sp. TI45-13ar, isolated from Korean traditional nuruk.</title>
        <authorList>
            <person name="Kim S.-J."/>
        </authorList>
    </citation>
    <scope>NUCLEOTIDE SEQUENCE [LARGE SCALE GENOMIC DNA]</scope>
    <source>
        <strain evidence="2 3">TI45-13ar</strain>
    </source>
</reference>
<dbReference type="InterPro" id="IPR024414">
    <property type="entry name" value="Uncharacterised_PrgI"/>
</dbReference>
<keyword evidence="1" id="KW-0472">Membrane</keyword>
<dbReference type="STRING" id="1886670.PTI45_04635"/>
<keyword evidence="1" id="KW-0812">Transmembrane</keyword>
<keyword evidence="3" id="KW-1185">Reference proteome</keyword>
<name>A0A1E3KX24_9BACL</name>
<keyword evidence="1" id="KW-1133">Transmembrane helix</keyword>